<protein>
    <submittedName>
        <fullName evidence="8">Uncharacterized protein LOC108632688 isoform X1</fullName>
    </submittedName>
</protein>
<keyword evidence="7" id="KW-1185">Reference proteome</keyword>
<dbReference type="Gene3D" id="2.30.29.30">
    <property type="entry name" value="Pleckstrin-homology domain (PH domain)/Phosphotyrosine-binding domain (PTB)"/>
    <property type="match status" value="1"/>
</dbReference>
<feature type="domain" description="PH" evidence="5">
    <location>
        <begin position="1230"/>
        <end position="1350"/>
    </location>
</feature>
<dbReference type="PANTHER" id="PTHR12845:SF5">
    <property type="entry name" value="EPHEXIN, ISOFORM D"/>
    <property type="match status" value="1"/>
</dbReference>
<dbReference type="SUPFAM" id="SSF48065">
    <property type="entry name" value="DBL homology domain (DH-domain)"/>
    <property type="match status" value="1"/>
</dbReference>
<dbReference type="CTD" id="39900"/>
<feature type="region of interest" description="Disordered" evidence="3">
    <location>
        <begin position="554"/>
        <end position="579"/>
    </location>
</feature>
<proteinExistence type="predicted"/>
<dbReference type="CDD" id="cd11793">
    <property type="entry name" value="SH3_ephexin1_like"/>
    <property type="match status" value="1"/>
</dbReference>
<sequence>MNISPVANTSFLHGDRKTSPASEKIVYATLDSLALKGTTLPLQLYDNNVKAEGTDESKISGCKVNTARLSSRNRGKYLLAVPPSKSKTETDTRTRPELNPQPESNSISRETNEDSDIDGQDQKRSIVCSRVYHCTDNSDIDVNFTEIEVKMDIEDTRETAIRSPDIECSFNNVDVGREPIVLVGSSENFHEETPSSDYEIVDSNFFHRESGEDWNRDIFVKSKSTNDLVSKNYSSDLRINGRVSRLVETHSEEKLTERSIFGKKYTSCAIKKKHFAKNMFRLMPEYLGYKKTDVPIESPSSSRTLSGLDMKMNSKNQRRSKKNHFRENFSCSDISSPTNFVHVASATNPSLVSNENAVRFSNLEQIVIMHEQKCATLPLLVAHDRRDADRGNSVENQTQRPTIEGTATSSHDFDADGSKDKCKRDALDIANLKRELLSELQGKVLETGQRQVKTNEREQEENARERKTCVSSSRAEAPVNFSFLWSVRNKNLSPDSSRSTPNENVDAIDEGDEQYDDVGPLHLISVPEDDYDDVSSPLINEPCDDLQDDIYDDVVPKNTGNASAGERRAVDYRDDDDDFSVANEYSSVDEDGDCTDNDPDVYDDVGLPSKERVNSLYAAGSSLYAGLSYGPSLVNTDKESEWEDLEEIGESSSSKKTNSSTETQVVSSRRRTAQRWCRKTKRQRSRRVSKKCPTLSSRSAVVPRKTTFDVAVSLGSGSILLVGYTEKIEEWKKERREDATTRENSPRTQGLVQMRVIDLDEDVDTQEMSCYVHEGPYNASDDSTYESLHSFQPDDFSTDSETEKIDDEISPDQEREKNSGEKIERNASNDSTISPYLEAPTKPNPPPPREISLSRTLGRQIKMLRRTWSITKGSLGRMRMRKTSGERAVSEPISTFYLNGYIERNNGDDIATATTRKSYTGSSNEPMYGNTSEQLDRYSVLADQEPLYQFYAAAAARVAFDSSSECYDDVEDTIPSRSTKDLATGPGHRTLWCQTPRVINDGLLQRLTAEEKKMQEAKFEILTSEASYLNSLRVLNNEFLNEPSLDEVLTPNEKDRLFAGIPAILQASEQFLAELEVAWSHDPMLHALPDVLLKQADKFFDIYVAYCTNQVNIDTTLKDLRTRKGSRFIEIISQIESRPACQSLSLHSFLMLPMQRITRLPLLADAVLSKLSPEREDRSDWEKVLSTLNYIVVECNESARVAVKAIEIENLARKLEYSAKIKPIPLEGKQLVKSGRLVRLSTKNEKPEYKLTFRKRFAKTPLYLLLLTDYLLVAKYKSNTQDETYNVIDACKRSLIALESVPEDSPFAGRNAMLLTLLENYSGHQVEYVLTCDSDTERQRWLDAVAPTKRGLIGETLYEAWDCPQVVALYSYSPNQPDELSLQPGDVINVFRKMSDGWYQGGKLLNGEQGWFPGNYTKEVASEHVRAKNLKQRHRFLAIGGNVLQPKTKQQR</sequence>
<dbReference type="SUPFAM" id="SSF50729">
    <property type="entry name" value="PH domain-like"/>
    <property type="match status" value="1"/>
</dbReference>
<dbReference type="InterPro" id="IPR035899">
    <property type="entry name" value="DBL_dom_sf"/>
</dbReference>
<feature type="compositionally biased region" description="Low complexity" evidence="3">
    <location>
        <begin position="650"/>
        <end position="663"/>
    </location>
</feature>
<dbReference type="GeneID" id="108632688"/>
<feature type="compositionally biased region" description="Basic and acidic residues" evidence="3">
    <location>
        <begin position="453"/>
        <end position="468"/>
    </location>
</feature>
<dbReference type="SUPFAM" id="SSF50044">
    <property type="entry name" value="SH3-domain"/>
    <property type="match status" value="1"/>
</dbReference>
<dbReference type="RefSeq" id="XP_017892895.1">
    <property type="nucleotide sequence ID" value="XM_018037406.2"/>
</dbReference>
<accession>A0AAJ7JGB6</accession>
<reference evidence="8" key="1">
    <citation type="submission" date="2025-08" db="UniProtKB">
        <authorList>
            <consortium name="RefSeq"/>
        </authorList>
    </citation>
    <scope>IDENTIFICATION</scope>
    <source>
        <tissue evidence="8">Whole body</tissue>
    </source>
</reference>
<evidence type="ECO:0000259" key="6">
    <source>
        <dbReference type="PROSITE" id="PS50010"/>
    </source>
</evidence>
<dbReference type="Proteomes" id="UP000694925">
    <property type="component" value="Unplaced"/>
</dbReference>
<dbReference type="InterPro" id="IPR047271">
    <property type="entry name" value="Ephexin-like"/>
</dbReference>
<dbReference type="PROSITE" id="PS50010">
    <property type="entry name" value="DH_2"/>
    <property type="match status" value="1"/>
</dbReference>
<feature type="domain" description="SH3" evidence="4">
    <location>
        <begin position="1361"/>
        <end position="1422"/>
    </location>
</feature>
<evidence type="ECO:0000256" key="1">
    <source>
        <dbReference type="ARBA" id="ARBA00022443"/>
    </source>
</evidence>
<keyword evidence="1 2" id="KW-0728">SH3 domain</keyword>
<feature type="compositionally biased region" description="Polar residues" evidence="3">
    <location>
        <begin position="393"/>
        <end position="410"/>
    </location>
</feature>
<dbReference type="InterPro" id="IPR001452">
    <property type="entry name" value="SH3_domain"/>
</dbReference>
<dbReference type="InterPro" id="IPR036028">
    <property type="entry name" value="SH3-like_dom_sf"/>
</dbReference>
<dbReference type="Pfam" id="PF00621">
    <property type="entry name" value="RhoGEF"/>
    <property type="match status" value="1"/>
</dbReference>
<dbReference type="PROSITE" id="PS50002">
    <property type="entry name" value="SH3"/>
    <property type="match status" value="1"/>
</dbReference>
<feature type="domain" description="DH" evidence="6">
    <location>
        <begin position="1013"/>
        <end position="1198"/>
    </location>
</feature>
<dbReference type="PANTHER" id="PTHR12845">
    <property type="entry name" value="GUANINE NUCLEOTIDE EXCHANGE FACTOR"/>
    <property type="match status" value="1"/>
</dbReference>
<feature type="region of interest" description="Disordered" evidence="3">
    <location>
        <begin position="491"/>
        <end position="514"/>
    </location>
</feature>
<feature type="region of interest" description="Disordered" evidence="3">
    <location>
        <begin position="298"/>
        <end position="324"/>
    </location>
</feature>
<feature type="region of interest" description="Disordered" evidence="3">
    <location>
        <begin position="638"/>
        <end position="669"/>
    </location>
</feature>
<evidence type="ECO:0000256" key="3">
    <source>
        <dbReference type="SAM" id="MobiDB-lite"/>
    </source>
</evidence>
<evidence type="ECO:0000259" key="4">
    <source>
        <dbReference type="PROSITE" id="PS50002"/>
    </source>
</evidence>
<dbReference type="CDD" id="cd00160">
    <property type="entry name" value="RhoGEF"/>
    <property type="match status" value="1"/>
</dbReference>
<dbReference type="GO" id="GO:0005085">
    <property type="term" value="F:guanyl-nucleotide exchange factor activity"/>
    <property type="evidence" value="ECO:0007669"/>
    <property type="project" value="InterPro"/>
</dbReference>
<organism evidence="7 8">
    <name type="scientific">Ceratina calcarata</name>
    <dbReference type="NCBI Taxonomy" id="156304"/>
    <lineage>
        <taxon>Eukaryota</taxon>
        <taxon>Metazoa</taxon>
        <taxon>Ecdysozoa</taxon>
        <taxon>Arthropoda</taxon>
        <taxon>Hexapoda</taxon>
        <taxon>Insecta</taxon>
        <taxon>Pterygota</taxon>
        <taxon>Neoptera</taxon>
        <taxon>Endopterygota</taxon>
        <taxon>Hymenoptera</taxon>
        <taxon>Apocrita</taxon>
        <taxon>Aculeata</taxon>
        <taxon>Apoidea</taxon>
        <taxon>Anthophila</taxon>
        <taxon>Apidae</taxon>
        <taxon>Ceratina</taxon>
        <taxon>Zadontomerus</taxon>
    </lineage>
</organism>
<feature type="compositionally biased region" description="Basic and acidic residues" evidence="3">
    <location>
        <begin position="86"/>
        <end position="96"/>
    </location>
</feature>
<gene>
    <name evidence="8" type="primary">LOC108632688</name>
</gene>
<evidence type="ECO:0000313" key="7">
    <source>
        <dbReference type="Proteomes" id="UP000694925"/>
    </source>
</evidence>
<feature type="region of interest" description="Disordered" evidence="3">
    <location>
        <begin position="448"/>
        <end position="472"/>
    </location>
</feature>
<evidence type="ECO:0000259" key="5">
    <source>
        <dbReference type="PROSITE" id="PS50003"/>
    </source>
</evidence>
<dbReference type="Gene3D" id="1.20.900.10">
    <property type="entry name" value="Dbl homology (DH) domain"/>
    <property type="match status" value="1"/>
</dbReference>
<feature type="compositionally biased region" description="Acidic residues" evidence="3">
    <location>
        <begin position="640"/>
        <end position="649"/>
    </location>
</feature>
<feature type="compositionally biased region" description="Polar residues" evidence="3">
    <location>
        <begin position="491"/>
        <end position="503"/>
    </location>
</feature>
<feature type="region of interest" description="Disordered" evidence="3">
    <location>
        <begin position="388"/>
        <end position="420"/>
    </location>
</feature>
<evidence type="ECO:0000256" key="2">
    <source>
        <dbReference type="PROSITE-ProRule" id="PRU00192"/>
    </source>
</evidence>
<dbReference type="InterPro" id="IPR011993">
    <property type="entry name" value="PH-like_dom_sf"/>
</dbReference>
<dbReference type="InterPro" id="IPR001849">
    <property type="entry name" value="PH_domain"/>
</dbReference>
<feature type="compositionally biased region" description="Acidic residues" evidence="3">
    <location>
        <begin position="796"/>
        <end position="811"/>
    </location>
</feature>
<dbReference type="KEGG" id="ccal:108632688"/>
<feature type="region of interest" description="Disordered" evidence="3">
    <location>
        <begin position="73"/>
        <end position="122"/>
    </location>
</feature>
<dbReference type="Pfam" id="PF00018">
    <property type="entry name" value="SH3_1"/>
    <property type="match status" value="1"/>
</dbReference>
<dbReference type="PRINTS" id="PR00452">
    <property type="entry name" value="SH3DOMAIN"/>
</dbReference>
<feature type="compositionally biased region" description="Basic and acidic residues" evidence="3">
    <location>
        <begin position="411"/>
        <end position="420"/>
    </location>
</feature>
<evidence type="ECO:0000313" key="8">
    <source>
        <dbReference type="RefSeq" id="XP_017892895.1"/>
    </source>
</evidence>
<feature type="compositionally biased region" description="Basic and acidic residues" evidence="3">
    <location>
        <begin position="812"/>
        <end position="827"/>
    </location>
</feature>
<name>A0AAJ7JGB6_9HYME</name>
<dbReference type="Gene3D" id="2.30.30.40">
    <property type="entry name" value="SH3 Domains"/>
    <property type="match status" value="1"/>
</dbReference>
<dbReference type="SMART" id="SM00326">
    <property type="entry name" value="SH3"/>
    <property type="match status" value="1"/>
</dbReference>
<dbReference type="SMART" id="SM00325">
    <property type="entry name" value="RhoGEF"/>
    <property type="match status" value="1"/>
</dbReference>
<dbReference type="InterPro" id="IPR000219">
    <property type="entry name" value="DH_dom"/>
</dbReference>
<feature type="compositionally biased region" description="Polar residues" evidence="3">
    <location>
        <begin position="780"/>
        <end position="790"/>
    </location>
</feature>
<dbReference type="PROSITE" id="PS50003">
    <property type="entry name" value="PH_DOMAIN"/>
    <property type="match status" value="1"/>
</dbReference>
<feature type="region of interest" description="Disordered" evidence="3">
    <location>
        <begin position="773"/>
        <end position="852"/>
    </location>
</feature>